<evidence type="ECO:0000313" key="3">
    <source>
        <dbReference type="Proteomes" id="UP000193411"/>
    </source>
</evidence>
<feature type="region of interest" description="Disordered" evidence="1">
    <location>
        <begin position="74"/>
        <end position="160"/>
    </location>
</feature>
<dbReference type="EMBL" id="MCFL01000041">
    <property type="protein sequence ID" value="ORZ32817.1"/>
    <property type="molecule type" value="Genomic_DNA"/>
</dbReference>
<feature type="compositionally biased region" description="Low complexity" evidence="1">
    <location>
        <begin position="22"/>
        <end position="41"/>
    </location>
</feature>
<evidence type="ECO:0000256" key="1">
    <source>
        <dbReference type="SAM" id="MobiDB-lite"/>
    </source>
</evidence>
<protein>
    <submittedName>
        <fullName evidence="2">Uncharacterized protein</fullName>
    </submittedName>
</protein>
<feature type="compositionally biased region" description="Low complexity" evidence="1">
    <location>
        <begin position="76"/>
        <end position="104"/>
    </location>
</feature>
<evidence type="ECO:0000313" key="2">
    <source>
        <dbReference type="EMBL" id="ORZ32817.1"/>
    </source>
</evidence>
<accession>A0A1Y2HE06</accession>
<name>A0A1Y2HE06_9FUNG</name>
<feature type="compositionally biased region" description="Low complexity" evidence="1">
    <location>
        <begin position="121"/>
        <end position="143"/>
    </location>
</feature>
<feature type="region of interest" description="Disordered" evidence="1">
    <location>
        <begin position="213"/>
        <end position="241"/>
    </location>
</feature>
<feature type="region of interest" description="Disordered" evidence="1">
    <location>
        <begin position="393"/>
        <end position="414"/>
    </location>
</feature>
<feature type="region of interest" description="Disordered" evidence="1">
    <location>
        <begin position="428"/>
        <end position="470"/>
    </location>
</feature>
<reference evidence="2 3" key="1">
    <citation type="submission" date="2016-07" db="EMBL/GenBank/DDBJ databases">
        <title>Pervasive Adenine N6-methylation of Active Genes in Fungi.</title>
        <authorList>
            <consortium name="DOE Joint Genome Institute"/>
            <person name="Mondo S.J."/>
            <person name="Dannebaum R.O."/>
            <person name="Kuo R.C."/>
            <person name="Labutti K."/>
            <person name="Haridas S."/>
            <person name="Kuo A."/>
            <person name="Salamov A."/>
            <person name="Ahrendt S.R."/>
            <person name="Lipzen A."/>
            <person name="Sullivan W."/>
            <person name="Andreopoulos W.B."/>
            <person name="Clum A."/>
            <person name="Lindquist E."/>
            <person name="Daum C."/>
            <person name="Ramamoorthy G.K."/>
            <person name="Gryganskyi A."/>
            <person name="Culley D."/>
            <person name="Magnuson J.K."/>
            <person name="James T.Y."/>
            <person name="O'Malley M.A."/>
            <person name="Stajich J.E."/>
            <person name="Spatafora J.W."/>
            <person name="Visel A."/>
            <person name="Grigoriev I.V."/>
        </authorList>
    </citation>
    <scope>NUCLEOTIDE SEQUENCE [LARGE SCALE GENOMIC DNA]</scope>
    <source>
        <strain evidence="2 3">PL171</strain>
    </source>
</reference>
<comment type="caution">
    <text evidence="2">The sequence shown here is derived from an EMBL/GenBank/DDBJ whole genome shotgun (WGS) entry which is preliminary data.</text>
</comment>
<sequence>MLRSDPSVSTAAAGSGSGSGPGLHSPHATDNPASVPTTAAAPPGPPPPPQTSAPSSSKTRLNKFLLPFTEVFHLGSSSSSSHSHNAHSSSSSSARESPSPTSAAKHNGHQYHHEPTAAADQQAQHQHQLHSQSQQQQQQQQQQTKLRRAPSLVSRISRSSQLGQSFRSLFSSNKSASNSSSSSARLKNSASTQCLSSTVSPALVQPVSSPLGVTAPASSPLASIDETTPLPPATPTLAPRPLNKRWSAADLRAAAAAAPDDVDGLAHVIAPMVAAESSSTDHLPHEEGHALVMQQPAADSGTVIGPHAAVGPGASRGSRRSLASRPSVMDLFSAMSADAPSAAGQVQQQDYASAEAVVDLSRPIPVNVQRPIQAEATESSGSLGDALPLDMGGMDGNGPGALASGGESVGGGAGTEDKFFDAQSHLSATDVGDQQRPETPVVLASTPPPGMKAISTKPQRPTLGMSLALE</sequence>
<gene>
    <name evidence="2" type="ORF">BCR44DRAFT_1224982</name>
</gene>
<feature type="compositionally biased region" description="Polar residues" evidence="1">
    <location>
        <begin position="1"/>
        <end position="10"/>
    </location>
</feature>
<feature type="compositionally biased region" description="Pro residues" evidence="1">
    <location>
        <begin position="42"/>
        <end position="51"/>
    </location>
</feature>
<proteinExistence type="predicted"/>
<organism evidence="2 3">
    <name type="scientific">Catenaria anguillulae PL171</name>
    <dbReference type="NCBI Taxonomy" id="765915"/>
    <lineage>
        <taxon>Eukaryota</taxon>
        <taxon>Fungi</taxon>
        <taxon>Fungi incertae sedis</taxon>
        <taxon>Blastocladiomycota</taxon>
        <taxon>Blastocladiomycetes</taxon>
        <taxon>Blastocladiales</taxon>
        <taxon>Catenariaceae</taxon>
        <taxon>Catenaria</taxon>
    </lineage>
</organism>
<keyword evidence="3" id="KW-1185">Reference proteome</keyword>
<dbReference type="AlphaFoldDB" id="A0A1Y2HE06"/>
<feature type="region of interest" description="Disordered" evidence="1">
    <location>
        <begin position="1"/>
        <end position="62"/>
    </location>
</feature>
<dbReference type="Proteomes" id="UP000193411">
    <property type="component" value="Unassembled WGS sequence"/>
</dbReference>